<protein>
    <submittedName>
        <fullName evidence="4">TolC family protein</fullName>
    </submittedName>
</protein>
<dbReference type="Gene3D" id="2.20.200.10">
    <property type="entry name" value="Outer membrane efflux proteins (OEP)"/>
    <property type="match status" value="1"/>
</dbReference>
<accession>A0ABW1YL51</accession>
<sequence>MPVLQFPRLSFACLPLLLCSCGLTPTNGALEGDAGQLPQQVAGWSQAVADPPAGAQKVDYLNRLIQSPQLDRLLHEALSANPDLQQTLITLRIRRAEARASGAARLPGADLGLASSGARESDSSHTGSLTVTWEADLWQKLGDEAGAADTDAEEQAALYQSARDALAAQVMKDWLGLTARQNAVHIQQQRVASLEKSQQLVLQRFSSGLDSASELDSARSALESARATLEENRESLAQLQRSLKTLLGRSGGDTPVAADNYPAVLLPLAALPEQTLQRRPDLRAAYLSIRAASQRSAAAYKALLPSISIRAALEDAADSPSEALLTDPLWSLLGQLSAPLYRGGQLRAQAEASDLKIAHAYQGYRDTLLTAVEEVENALGQERSLAQQQAHLEKALASARNSLAQYRRSYRSGLVDILDLLQVERTTYDLQTQLDQLIYQRLSNRVDLGLALGLGIEVESNV</sequence>
<keyword evidence="2" id="KW-0175">Coiled coil</keyword>
<evidence type="ECO:0000256" key="1">
    <source>
        <dbReference type="ARBA" id="ARBA00007613"/>
    </source>
</evidence>
<evidence type="ECO:0000313" key="5">
    <source>
        <dbReference type="Proteomes" id="UP001596425"/>
    </source>
</evidence>
<organism evidence="4 5">
    <name type="scientific">Microbulbifer taiwanensis</name>
    <dbReference type="NCBI Taxonomy" id="986746"/>
    <lineage>
        <taxon>Bacteria</taxon>
        <taxon>Pseudomonadati</taxon>
        <taxon>Pseudomonadota</taxon>
        <taxon>Gammaproteobacteria</taxon>
        <taxon>Cellvibrionales</taxon>
        <taxon>Microbulbiferaceae</taxon>
        <taxon>Microbulbifer</taxon>
    </lineage>
</organism>
<comment type="caution">
    <text evidence="4">The sequence shown here is derived from an EMBL/GenBank/DDBJ whole genome shotgun (WGS) entry which is preliminary data.</text>
</comment>
<dbReference type="InterPro" id="IPR003423">
    <property type="entry name" value="OMP_efflux"/>
</dbReference>
<keyword evidence="5" id="KW-1185">Reference proteome</keyword>
<dbReference type="RefSeq" id="WP_319024527.1">
    <property type="nucleotide sequence ID" value="NZ_JACZFR010000025.1"/>
</dbReference>
<dbReference type="Proteomes" id="UP001596425">
    <property type="component" value="Unassembled WGS sequence"/>
</dbReference>
<feature type="chain" id="PRO_5046596615" evidence="3">
    <location>
        <begin position="30"/>
        <end position="462"/>
    </location>
</feature>
<dbReference type="SUPFAM" id="SSF56954">
    <property type="entry name" value="Outer membrane efflux proteins (OEP)"/>
    <property type="match status" value="1"/>
</dbReference>
<dbReference type="Pfam" id="PF02321">
    <property type="entry name" value="OEP"/>
    <property type="match status" value="2"/>
</dbReference>
<reference evidence="5" key="1">
    <citation type="journal article" date="2019" name="Int. J. Syst. Evol. Microbiol.">
        <title>The Global Catalogue of Microorganisms (GCM) 10K type strain sequencing project: providing services to taxonomists for standard genome sequencing and annotation.</title>
        <authorList>
            <consortium name="The Broad Institute Genomics Platform"/>
            <consortium name="The Broad Institute Genome Sequencing Center for Infectious Disease"/>
            <person name="Wu L."/>
            <person name="Ma J."/>
        </authorList>
    </citation>
    <scope>NUCLEOTIDE SEQUENCE [LARGE SCALE GENOMIC DNA]</scope>
    <source>
        <strain evidence="5">CGMCC 1.13718</strain>
    </source>
</reference>
<dbReference type="PANTHER" id="PTHR30203:SF32">
    <property type="entry name" value="CATION EFFLUX SYSTEM PROTEIN CUSC"/>
    <property type="match status" value="1"/>
</dbReference>
<evidence type="ECO:0000313" key="4">
    <source>
        <dbReference type="EMBL" id="MFC6632747.1"/>
    </source>
</evidence>
<gene>
    <name evidence="4" type="ORF">ACFQBM_05620</name>
</gene>
<proteinExistence type="inferred from homology"/>
<dbReference type="InterPro" id="IPR010131">
    <property type="entry name" value="MdtP/NodT-like"/>
</dbReference>
<dbReference type="EMBL" id="JBHSVR010000001">
    <property type="protein sequence ID" value="MFC6632747.1"/>
    <property type="molecule type" value="Genomic_DNA"/>
</dbReference>
<evidence type="ECO:0000256" key="3">
    <source>
        <dbReference type="SAM" id="SignalP"/>
    </source>
</evidence>
<dbReference type="PANTHER" id="PTHR30203">
    <property type="entry name" value="OUTER MEMBRANE CATION EFFLUX PROTEIN"/>
    <property type="match status" value="1"/>
</dbReference>
<name>A0ABW1YL51_9GAMM</name>
<evidence type="ECO:0000256" key="2">
    <source>
        <dbReference type="SAM" id="Coils"/>
    </source>
</evidence>
<keyword evidence="3" id="KW-0732">Signal</keyword>
<dbReference type="Gene3D" id="1.20.1600.10">
    <property type="entry name" value="Outer membrane efflux proteins (OEP)"/>
    <property type="match status" value="1"/>
</dbReference>
<comment type="similarity">
    <text evidence="1">Belongs to the outer membrane factor (OMF) (TC 1.B.17) family.</text>
</comment>
<feature type="coiled-coil region" evidence="2">
    <location>
        <begin position="212"/>
        <end position="249"/>
    </location>
</feature>
<feature type="signal peptide" evidence="3">
    <location>
        <begin position="1"/>
        <end position="29"/>
    </location>
</feature>